<evidence type="ECO:0000313" key="2">
    <source>
        <dbReference type="Proteomes" id="UP001595841"/>
    </source>
</evidence>
<proteinExistence type="predicted"/>
<accession>A0ABV8PMU2</accession>
<sequence length="293" mass="32804">MKSRLRTNNLKTMILRLFLLVGTMVISLSFTEKMTPDNSQEDKGFNMEKDLLLGLFDCKTDVDDLHTVAAFVTLFSNSRFKTVNYHAVAGTYGIQEGLYVPPNPLFELAFGDNWTDAHNNVAAAVNQVKSIVKSTFDQQGDVWIAEAGQSDFTAALIKAVHADFPDINTLERIHVVQHSDWNEEVTSPESLAFVKKHSDYIKIPDGNAVGNGTPGFRDPEFDNWNAYISDPKLIEIWERAIEISDAHNGKEGRYNNEAILAGGLDFSDLSEVCWILGIQDIKDATEFFNLYSN</sequence>
<reference evidence="2" key="1">
    <citation type="journal article" date="2019" name="Int. J. Syst. Evol. Microbiol.">
        <title>The Global Catalogue of Microorganisms (GCM) 10K type strain sequencing project: providing services to taxonomists for standard genome sequencing and annotation.</title>
        <authorList>
            <consortium name="The Broad Institute Genomics Platform"/>
            <consortium name="The Broad Institute Genome Sequencing Center for Infectious Disease"/>
            <person name="Wu L."/>
            <person name="Ma J."/>
        </authorList>
    </citation>
    <scope>NUCLEOTIDE SEQUENCE [LARGE SCALE GENOMIC DNA]</scope>
    <source>
        <strain evidence="2">CGMCC 1.15774</strain>
    </source>
</reference>
<comment type="caution">
    <text evidence="1">The sequence shown here is derived from an EMBL/GenBank/DDBJ whole genome shotgun (WGS) entry which is preliminary data.</text>
</comment>
<protein>
    <recommendedName>
        <fullName evidence="3">DUF1593 domain-containing protein</fullName>
    </recommendedName>
</protein>
<organism evidence="1 2">
    <name type="scientific">Flagellimonas marina</name>
    <dbReference type="NCBI Taxonomy" id="1775168"/>
    <lineage>
        <taxon>Bacteria</taxon>
        <taxon>Pseudomonadati</taxon>
        <taxon>Bacteroidota</taxon>
        <taxon>Flavobacteriia</taxon>
        <taxon>Flavobacteriales</taxon>
        <taxon>Flavobacteriaceae</taxon>
        <taxon>Flagellimonas</taxon>
    </lineage>
</organism>
<name>A0ABV8PMU2_9FLAO</name>
<dbReference type="RefSeq" id="WP_379763260.1">
    <property type="nucleotide sequence ID" value="NZ_JBHSCL010000004.1"/>
</dbReference>
<evidence type="ECO:0000313" key="1">
    <source>
        <dbReference type="EMBL" id="MFC4219916.1"/>
    </source>
</evidence>
<dbReference type="Proteomes" id="UP001595841">
    <property type="component" value="Unassembled WGS sequence"/>
</dbReference>
<keyword evidence="2" id="KW-1185">Reference proteome</keyword>
<evidence type="ECO:0008006" key="3">
    <source>
        <dbReference type="Google" id="ProtNLM"/>
    </source>
</evidence>
<dbReference type="EMBL" id="JBHSCL010000004">
    <property type="protein sequence ID" value="MFC4219916.1"/>
    <property type="molecule type" value="Genomic_DNA"/>
</dbReference>
<gene>
    <name evidence="1" type="ORF">ACFOWS_07220</name>
</gene>